<gene>
    <name evidence="2" type="ORF">INT47_005064</name>
</gene>
<evidence type="ECO:0000313" key="3">
    <source>
        <dbReference type="Proteomes" id="UP000603453"/>
    </source>
</evidence>
<evidence type="ECO:0000256" key="1">
    <source>
        <dbReference type="SAM" id="MobiDB-lite"/>
    </source>
</evidence>
<proteinExistence type="predicted"/>
<feature type="compositionally biased region" description="Low complexity" evidence="1">
    <location>
        <begin position="78"/>
        <end position="87"/>
    </location>
</feature>
<name>A0A8H7QN07_9FUNG</name>
<sequence length="124" mass="14095">MMESQIEEHIYPPVRPFKPHAYDEDISDSVEGAPGGVSYKPNTPDTGMDKPNTPDVPTVYKPNRADVPMENKPHTLESRSSADSSPSEVTTIDIEREEEERRRIKWSAQEEEYAAINKMIWPPP</sequence>
<comment type="caution">
    <text evidence="2">The sequence shown here is derived from an EMBL/GenBank/DDBJ whole genome shotgun (WGS) entry which is preliminary data.</text>
</comment>
<keyword evidence="3" id="KW-1185">Reference proteome</keyword>
<feature type="compositionally biased region" description="Basic and acidic residues" evidence="1">
    <location>
        <begin position="1"/>
        <end position="10"/>
    </location>
</feature>
<feature type="compositionally biased region" description="Basic and acidic residues" evidence="1">
    <location>
        <begin position="63"/>
        <end position="77"/>
    </location>
</feature>
<dbReference type="EMBL" id="JAEPRD010000174">
    <property type="protein sequence ID" value="KAG2195289.1"/>
    <property type="molecule type" value="Genomic_DNA"/>
</dbReference>
<dbReference type="AlphaFoldDB" id="A0A8H7QN07"/>
<protein>
    <submittedName>
        <fullName evidence="2">Uncharacterized protein</fullName>
    </submittedName>
</protein>
<dbReference type="Proteomes" id="UP000603453">
    <property type="component" value="Unassembled WGS sequence"/>
</dbReference>
<reference evidence="2" key="1">
    <citation type="submission" date="2020-12" db="EMBL/GenBank/DDBJ databases">
        <title>Metabolic potential, ecology and presence of endohyphal bacteria is reflected in genomic diversity of Mucoromycotina.</title>
        <authorList>
            <person name="Muszewska A."/>
            <person name="Okrasinska A."/>
            <person name="Steczkiewicz K."/>
            <person name="Drgas O."/>
            <person name="Orlowska M."/>
            <person name="Perlinska-Lenart U."/>
            <person name="Aleksandrzak-Piekarczyk T."/>
            <person name="Szatraj K."/>
            <person name="Zielenkiewicz U."/>
            <person name="Pilsyk S."/>
            <person name="Malc E."/>
            <person name="Mieczkowski P."/>
            <person name="Kruszewska J.S."/>
            <person name="Biernat P."/>
            <person name="Pawlowska J."/>
        </authorList>
    </citation>
    <scope>NUCLEOTIDE SEQUENCE</scope>
    <source>
        <strain evidence="2">WA0000017839</strain>
    </source>
</reference>
<accession>A0A8H7QN07</accession>
<organism evidence="2 3">
    <name type="scientific">Mucor saturninus</name>
    <dbReference type="NCBI Taxonomy" id="64648"/>
    <lineage>
        <taxon>Eukaryota</taxon>
        <taxon>Fungi</taxon>
        <taxon>Fungi incertae sedis</taxon>
        <taxon>Mucoromycota</taxon>
        <taxon>Mucoromycotina</taxon>
        <taxon>Mucoromycetes</taxon>
        <taxon>Mucorales</taxon>
        <taxon>Mucorineae</taxon>
        <taxon>Mucoraceae</taxon>
        <taxon>Mucor</taxon>
    </lineage>
</organism>
<evidence type="ECO:0000313" key="2">
    <source>
        <dbReference type="EMBL" id="KAG2195289.1"/>
    </source>
</evidence>
<feature type="region of interest" description="Disordered" evidence="1">
    <location>
        <begin position="1"/>
        <end position="101"/>
    </location>
</feature>